<comment type="subcellular location">
    <subcellularLocation>
        <location evidence="1">Cell membrane</location>
        <topology evidence="1">Multi-pass membrane protein</topology>
    </subcellularLocation>
</comment>
<evidence type="ECO:0000256" key="3">
    <source>
        <dbReference type="ARBA" id="ARBA00022475"/>
    </source>
</evidence>
<dbReference type="Proteomes" id="UP000789833">
    <property type="component" value="Unassembled WGS sequence"/>
</dbReference>
<dbReference type="Gene3D" id="1.10.3730.20">
    <property type="match status" value="1"/>
</dbReference>
<feature type="domain" description="EamA" evidence="8">
    <location>
        <begin position="6"/>
        <end position="137"/>
    </location>
</feature>
<feature type="domain" description="EamA" evidence="8">
    <location>
        <begin position="150"/>
        <end position="286"/>
    </location>
</feature>
<comment type="similarity">
    <text evidence="2">Belongs to the EamA transporter family.</text>
</comment>
<name>A0ABN8A678_9BACI</name>
<evidence type="ECO:0000256" key="2">
    <source>
        <dbReference type="ARBA" id="ARBA00007362"/>
    </source>
</evidence>
<evidence type="ECO:0000313" key="9">
    <source>
        <dbReference type="EMBL" id="CAG9619886.1"/>
    </source>
</evidence>
<keyword evidence="6 7" id="KW-0472">Membrane</keyword>
<dbReference type="PANTHER" id="PTHR32322">
    <property type="entry name" value="INNER MEMBRANE TRANSPORTER"/>
    <property type="match status" value="1"/>
</dbReference>
<proteinExistence type="inferred from homology"/>
<keyword evidence="5 7" id="KW-1133">Transmembrane helix</keyword>
<protein>
    <submittedName>
        <fullName evidence="9">Cystine transporter YijE</fullName>
    </submittedName>
</protein>
<feature type="transmembrane region" description="Helical" evidence="7">
    <location>
        <begin position="148"/>
        <end position="166"/>
    </location>
</feature>
<organism evidence="9 10">
    <name type="scientific">Sutcliffiella rhizosphaerae</name>
    <dbReference type="NCBI Taxonomy" id="2880967"/>
    <lineage>
        <taxon>Bacteria</taxon>
        <taxon>Bacillati</taxon>
        <taxon>Bacillota</taxon>
        <taxon>Bacilli</taxon>
        <taxon>Bacillales</taxon>
        <taxon>Bacillaceae</taxon>
        <taxon>Sutcliffiella</taxon>
    </lineage>
</organism>
<dbReference type="InterPro" id="IPR000620">
    <property type="entry name" value="EamA_dom"/>
</dbReference>
<keyword evidence="10" id="KW-1185">Reference proteome</keyword>
<feature type="transmembrane region" description="Helical" evidence="7">
    <location>
        <begin position="243"/>
        <end position="261"/>
    </location>
</feature>
<evidence type="ECO:0000259" key="8">
    <source>
        <dbReference type="Pfam" id="PF00892"/>
    </source>
</evidence>
<dbReference type="Pfam" id="PF00892">
    <property type="entry name" value="EamA"/>
    <property type="match status" value="2"/>
</dbReference>
<dbReference type="InterPro" id="IPR050638">
    <property type="entry name" value="AA-Vitamin_Transporters"/>
</dbReference>
<dbReference type="InterPro" id="IPR037185">
    <property type="entry name" value="EmrE-like"/>
</dbReference>
<evidence type="ECO:0000256" key="4">
    <source>
        <dbReference type="ARBA" id="ARBA00022692"/>
    </source>
</evidence>
<evidence type="ECO:0000313" key="10">
    <source>
        <dbReference type="Proteomes" id="UP000789833"/>
    </source>
</evidence>
<dbReference type="PANTHER" id="PTHR32322:SF18">
    <property type="entry name" value="S-ADENOSYLMETHIONINE_S-ADENOSYLHOMOCYSTEINE TRANSPORTER"/>
    <property type="match status" value="1"/>
</dbReference>
<feature type="transmembrane region" description="Helical" evidence="7">
    <location>
        <begin position="121"/>
        <end position="142"/>
    </location>
</feature>
<feature type="transmembrane region" description="Helical" evidence="7">
    <location>
        <begin position="267"/>
        <end position="284"/>
    </location>
</feature>
<feature type="transmembrane region" description="Helical" evidence="7">
    <location>
        <begin position="178"/>
        <end position="200"/>
    </location>
</feature>
<gene>
    <name evidence="9" type="primary">yijE</name>
    <name evidence="9" type="ORF">BACCIP111883_00654</name>
</gene>
<evidence type="ECO:0000256" key="6">
    <source>
        <dbReference type="ARBA" id="ARBA00023136"/>
    </source>
</evidence>
<keyword evidence="3" id="KW-1003">Cell membrane</keyword>
<feature type="transmembrane region" description="Helical" evidence="7">
    <location>
        <begin position="212"/>
        <end position="231"/>
    </location>
</feature>
<dbReference type="EMBL" id="CAKJTJ010000002">
    <property type="protein sequence ID" value="CAG9619886.1"/>
    <property type="molecule type" value="Genomic_DNA"/>
</dbReference>
<dbReference type="PRINTS" id="PR00173">
    <property type="entry name" value="EDTRNSPORT"/>
</dbReference>
<evidence type="ECO:0000256" key="1">
    <source>
        <dbReference type="ARBA" id="ARBA00004651"/>
    </source>
</evidence>
<feature type="transmembrane region" description="Helical" evidence="7">
    <location>
        <begin position="31"/>
        <end position="53"/>
    </location>
</feature>
<keyword evidence="4 7" id="KW-0812">Transmembrane</keyword>
<reference evidence="9 10" key="1">
    <citation type="submission" date="2021-10" db="EMBL/GenBank/DDBJ databases">
        <authorList>
            <person name="Criscuolo A."/>
        </authorList>
    </citation>
    <scope>NUCLEOTIDE SEQUENCE [LARGE SCALE GENOMIC DNA]</scope>
    <source>
        <strain evidence="10">CIP 111883</strain>
    </source>
</reference>
<feature type="transmembrane region" description="Helical" evidence="7">
    <location>
        <begin position="97"/>
        <end position="114"/>
    </location>
</feature>
<dbReference type="SUPFAM" id="SSF103481">
    <property type="entry name" value="Multidrug resistance efflux transporter EmrE"/>
    <property type="match status" value="2"/>
</dbReference>
<feature type="transmembrane region" description="Helical" evidence="7">
    <location>
        <begin position="65"/>
        <end position="85"/>
    </location>
</feature>
<comment type="caution">
    <text evidence="9">The sequence shown here is derived from an EMBL/GenBank/DDBJ whole genome shotgun (WGS) entry which is preliminary data.</text>
</comment>
<evidence type="ECO:0000256" key="5">
    <source>
        <dbReference type="ARBA" id="ARBA00022989"/>
    </source>
</evidence>
<sequence length="302" mass="33304">MMKRLYLALLTLSLIWGMSFLFIKLLLLDLGVLGVVFWRCFFGAVTLLILLIVQKKLSGLKKIPITPIFFIALLNNALPWALIAISETSISSSMASVINATTPIWTIIIGYFIFSSKLERMQWLGITVGFFGILVLLELNIVQLFHDNLLGVGTMLGATICYGYGAHLSRKYLQNIPITIISFATLAMAGIISGIVMLFFQPDGFVAIGNSITIASLIGLGVFGSGIAYLLYYYMVKEGSAEFASLVTYLVPITAMVWGSFLLQEEITFHMLFGLILIFSGVYLSSYKTKAKKQNTVKKIAV</sequence>
<evidence type="ECO:0000256" key="7">
    <source>
        <dbReference type="SAM" id="Phobius"/>
    </source>
</evidence>
<accession>A0ABN8A678</accession>